<dbReference type="AlphaFoldDB" id="A0A151QTT3"/>
<keyword evidence="5" id="KW-0378">Hydrolase</keyword>
<evidence type="ECO:0000256" key="6">
    <source>
        <dbReference type="ARBA" id="ARBA00022918"/>
    </source>
</evidence>
<protein>
    <submittedName>
        <fullName evidence="8">Retrovirus-related Pol polyprotein from transposon 17.6</fullName>
    </submittedName>
</protein>
<evidence type="ECO:0000259" key="7">
    <source>
        <dbReference type="PROSITE" id="PS50878"/>
    </source>
</evidence>
<evidence type="ECO:0000313" key="8">
    <source>
        <dbReference type="EMBL" id="KYP33731.1"/>
    </source>
</evidence>
<dbReference type="InterPro" id="IPR000477">
    <property type="entry name" value="RT_dom"/>
</dbReference>
<dbReference type="InterPro" id="IPR043502">
    <property type="entry name" value="DNA/RNA_pol_sf"/>
</dbReference>
<dbReference type="PROSITE" id="PS50878">
    <property type="entry name" value="RT_POL"/>
    <property type="match status" value="1"/>
</dbReference>
<dbReference type="CDD" id="cd09274">
    <property type="entry name" value="RNase_HI_RT_Ty3"/>
    <property type="match status" value="1"/>
</dbReference>
<dbReference type="Proteomes" id="UP000075243">
    <property type="component" value="Unassembled WGS sequence"/>
</dbReference>
<dbReference type="EMBL" id="KQ484795">
    <property type="protein sequence ID" value="KYP33731.1"/>
    <property type="molecule type" value="Genomic_DNA"/>
</dbReference>
<dbReference type="GO" id="GO:0003964">
    <property type="term" value="F:RNA-directed DNA polymerase activity"/>
    <property type="evidence" value="ECO:0007669"/>
    <property type="project" value="UniProtKB-KW"/>
</dbReference>
<dbReference type="FunFam" id="3.10.20.370:FF:000001">
    <property type="entry name" value="Retrovirus-related Pol polyprotein from transposon 17.6-like protein"/>
    <property type="match status" value="1"/>
</dbReference>
<keyword evidence="2" id="KW-0548">Nucleotidyltransferase</keyword>
<dbReference type="GO" id="GO:0004519">
    <property type="term" value="F:endonuclease activity"/>
    <property type="evidence" value="ECO:0007669"/>
    <property type="project" value="UniProtKB-KW"/>
</dbReference>
<evidence type="ECO:0000256" key="3">
    <source>
        <dbReference type="ARBA" id="ARBA00022722"/>
    </source>
</evidence>
<keyword evidence="1" id="KW-0808">Transferase</keyword>
<dbReference type="Gramene" id="C.cajan_40703.t">
    <property type="protein sequence ID" value="C.cajan_40703.t.cds1"/>
    <property type="gene ID" value="C.cajan_40703"/>
</dbReference>
<keyword evidence="4" id="KW-0255">Endonuclease</keyword>
<organism evidence="8 9">
    <name type="scientific">Cajanus cajan</name>
    <name type="common">Pigeon pea</name>
    <name type="synonym">Cajanus indicus</name>
    <dbReference type="NCBI Taxonomy" id="3821"/>
    <lineage>
        <taxon>Eukaryota</taxon>
        <taxon>Viridiplantae</taxon>
        <taxon>Streptophyta</taxon>
        <taxon>Embryophyta</taxon>
        <taxon>Tracheophyta</taxon>
        <taxon>Spermatophyta</taxon>
        <taxon>Magnoliopsida</taxon>
        <taxon>eudicotyledons</taxon>
        <taxon>Gunneridae</taxon>
        <taxon>Pentapetalae</taxon>
        <taxon>rosids</taxon>
        <taxon>fabids</taxon>
        <taxon>Fabales</taxon>
        <taxon>Fabaceae</taxon>
        <taxon>Papilionoideae</taxon>
        <taxon>50 kb inversion clade</taxon>
        <taxon>NPAAA clade</taxon>
        <taxon>indigoferoid/millettioid clade</taxon>
        <taxon>Phaseoleae</taxon>
        <taxon>Cajanus</taxon>
    </lineage>
</organism>
<dbReference type="PANTHER" id="PTHR37984:SF5">
    <property type="entry name" value="PROTEIN NYNRIN-LIKE"/>
    <property type="match status" value="1"/>
</dbReference>
<keyword evidence="9" id="KW-1185">Reference proteome</keyword>
<accession>A0A151QTT3</accession>
<proteinExistence type="predicted"/>
<dbReference type="Pfam" id="PF00078">
    <property type="entry name" value="RVT_1"/>
    <property type="match status" value="1"/>
</dbReference>
<evidence type="ECO:0000256" key="5">
    <source>
        <dbReference type="ARBA" id="ARBA00022801"/>
    </source>
</evidence>
<evidence type="ECO:0000256" key="4">
    <source>
        <dbReference type="ARBA" id="ARBA00022759"/>
    </source>
</evidence>
<dbReference type="InterPro" id="IPR041373">
    <property type="entry name" value="RT_RNaseH"/>
</dbReference>
<dbReference type="SUPFAM" id="SSF56672">
    <property type="entry name" value="DNA/RNA polymerases"/>
    <property type="match status" value="1"/>
</dbReference>
<dbReference type="GO" id="GO:0016787">
    <property type="term" value="F:hydrolase activity"/>
    <property type="evidence" value="ECO:0007669"/>
    <property type="project" value="UniProtKB-KW"/>
</dbReference>
<dbReference type="CDD" id="cd01647">
    <property type="entry name" value="RT_LTR"/>
    <property type="match status" value="1"/>
</dbReference>
<dbReference type="InterPro" id="IPR043128">
    <property type="entry name" value="Rev_trsase/Diguanyl_cyclase"/>
</dbReference>
<feature type="domain" description="Reverse transcriptase" evidence="7">
    <location>
        <begin position="1"/>
        <end position="82"/>
    </location>
</feature>
<reference evidence="8" key="1">
    <citation type="journal article" date="2012" name="Nat. Biotechnol.">
        <title>Draft genome sequence of pigeonpea (Cajanus cajan), an orphan legume crop of resource-poor farmers.</title>
        <authorList>
            <person name="Varshney R.K."/>
            <person name="Chen W."/>
            <person name="Li Y."/>
            <person name="Bharti A.K."/>
            <person name="Saxena R.K."/>
            <person name="Schlueter J.A."/>
            <person name="Donoghue M.T."/>
            <person name="Azam S."/>
            <person name="Fan G."/>
            <person name="Whaley A.M."/>
            <person name="Farmer A.D."/>
            <person name="Sheridan J."/>
            <person name="Iwata A."/>
            <person name="Tuteja R."/>
            <person name="Penmetsa R.V."/>
            <person name="Wu W."/>
            <person name="Upadhyaya H.D."/>
            <person name="Yang S.P."/>
            <person name="Shah T."/>
            <person name="Saxena K.B."/>
            <person name="Michael T."/>
            <person name="McCombie W.R."/>
            <person name="Yang B."/>
            <person name="Zhang G."/>
            <person name="Yang H."/>
            <person name="Wang J."/>
            <person name="Spillane C."/>
            <person name="Cook D.R."/>
            <person name="May G.D."/>
            <person name="Xu X."/>
            <person name="Jackson S.A."/>
        </authorList>
    </citation>
    <scope>NUCLEOTIDE SEQUENCE [LARGE SCALE GENOMIC DNA]</scope>
</reference>
<sequence>MPFGVTNAPAMFMDYMNRIFQPFLDKFVVVFIDDILIYSRTPEEHREHLRLVLEILKAKQLYAKISKCEFWLDEVKFLGHVISVKGIAIDPAKVESVLQWERPRTVTDIWSFVGLAGYYRRFIEGFSKIVAPLTQLTRKEKSFIWTNACERSFDELKKRLTTSPVLVFPDSGEPFDVYCDASHQGLGCVLMQNRKVVAYASRQLKNHERNYPTHDLELAVVVFALKIWRHYLYGAWFSVFSDHKSLKYLFDQKELNIRQRRWMEFQKDYDFQLMYHPRKANVVADALSRKSIHMSSMMVKELELVEEFRDLNLCVELAQDHISCGMITITSEFLRQVGQKQLQDVKLVKLLGLLGTKKAVGFEMGGDGILRFKGRICLPHDVELKRVVMEEGHNIRLSIHPGMTKMYQDLKKTFW</sequence>
<dbReference type="InterPro" id="IPR050951">
    <property type="entry name" value="Retrovirus_Pol_polyprotein"/>
</dbReference>
<keyword evidence="6" id="KW-0695">RNA-directed DNA polymerase</keyword>
<dbReference type="FunFam" id="3.30.70.270:FF:000115">
    <property type="entry name" value="Polyprotein of retroviral origin, putative"/>
    <property type="match status" value="1"/>
</dbReference>
<gene>
    <name evidence="8" type="ORF">KK1_045394</name>
</gene>
<dbReference type="FunFam" id="3.30.70.270:FF:000003">
    <property type="entry name" value="Transposon Ty3-G Gag-Pol polyprotein"/>
    <property type="match status" value="1"/>
</dbReference>
<dbReference type="PANTHER" id="PTHR37984">
    <property type="entry name" value="PROTEIN CBG26694"/>
    <property type="match status" value="1"/>
</dbReference>
<name>A0A151QTT3_CAJCA</name>
<dbReference type="Pfam" id="PF17917">
    <property type="entry name" value="RT_RNaseH"/>
    <property type="match status" value="1"/>
</dbReference>
<dbReference type="OMA" id="VMEEGHN"/>
<dbReference type="Gene3D" id="3.30.70.270">
    <property type="match status" value="2"/>
</dbReference>
<evidence type="ECO:0000256" key="2">
    <source>
        <dbReference type="ARBA" id="ARBA00022695"/>
    </source>
</evidence>
<keyword evidence="3" id="KW-0540">Nuclease</keyword>
<evidence type="ECO:0000313" key="9">
    <source>
        <dbReference type="Proteomes" id="UP000075243"/>
    </source>
</evidence>
<evidence type="ECO:0000256" key="1">
    <source>
        <dbReference type="ARBA" id="ARBA00022679"/>
    </source>
</evidence>